<gene>
    <name evidence="19" type="ORF">BIW11_06827</name>
</gene>
<evidence type="ECO:0000256" key="11">
    <source>
        <dbReference type="ARBA" id="ARBA00023242"/>
    </source>
</evidence>
<evidence type="ECO:0000256" key="7">
    <source>
        <dbReference type="ARBA" id="ARBA00023015"/>
    </source>
</evidence>
<dbReference type="CDD" id="cd10028">
    <property type="entry name" value="UDG-F2_TDG_MUG"/>
    <property type="match status" value="1"/>
</dbReference>
<dbReference type="GO" id="GO:0032183">
    <property type="term" value="F:SUMO binding"/>
    <property type="evidence" value="ECO:0007669"/>
    <property type="project" value="UniProtKB-ARBA"/>
</dbReference>
<dbReference type="GO" id="GO:0006285">
    <property type="term" value="P:base-excision repair, AP site formation"/>
    <property type="evidence" value="ECO:0007669"/>
    <property type="project" value="InterPro"/>
</dbReference>
<dbReference type="Proteomes" id="UP000192247">
    <property type="component" value="Unassembled WGS sequence"/>
</dbReference>
<evidence type="ECO:0000256" key="10">
    <source>
        <dbReference type="ARBA" id="ARBA00023204"/>
    </source>
</evidence>
<comment type="catalytic activity">
    <reaction evidence="12">
        <text>Hydrolyzes mismatched double-stranded DNA and polynucleotides, releasing free thymine.</text>
        <dbReference type="EC" id="3.2.2.29"/>
    </reaction>
</comment>
<dbReference type="AlphaFoldDB" id="A0A1V9XWC4"/>
<evidence type="ECO:0000256" key="15">
    <source>
        <dbReference type="ARBA" id="ARBA00066769"/>
    </source>
</evidence>
<dbReference type="GO" id="GO:0141016">
    <property type="term" value="F:G/T mismatch-specific thymine-DNA glycosylase activity"/>
    <property type="evidence" value="ECO:0007669"/>
    <property type="project" value="UniProtKB-EC"/>
</dbReference>
<dbReference type="InParanoid" id="A0A1V9XWC4"/>
<comment type="caution">
    <text evidence="19">The sequence shown here is derived from an EMBL/GenBank/DDBJ whole genome shotgun (WGS) entry which is preliminary data.</text>
</comment>
<dbReference type="GO" id="GO:0004844">
    <property type="term" value="F:uracil DNA N-glycosylase activity"/>
    <property type="evidence" value="ECO:0007669"/>
    <property type="project" value="TreeGrafter"/>
</dbReference>
<evidence type="ECO:0000256" key="13">
    <source>
        <dbReference type="ARBA" id="ARBA00061261"/>
    </source>
</evidence>
<keyword evidence="8" id="KW-0010">Activator</keyword>
<evidence type="ECO:0000313" key="20">
    <source>
        <dbReference type="Proteomes" id="UP000192247"/>
    </source>
</evidence>
<sequence length="245" mass="27452">MAAQEGKQFKQFLQKFSCSKIPTVFNESSSSVVVSRSPESERKILENGILPDYIQHGLDILVVGINPGFFSARERRYYAGPGNHFWKCLYQSKLIPEPVTWEHDSRLLEWNIGLTNICARATRGQADLSKDEIAQGAKILVDKIKEFRPKIVVFNGKGIYEIFIGSKVTCLGRQESFIDGVEIFVIPSSSPRSSLYPTAEAKLPFYVSLKKLVDVLNSETPVDNKRFCFEIGATQGNSFKDGSES</sequence>
<dbReference type="SMART" id="SM00986">
    <property type="entry name" value="UDG"/>
    <property type="match status" value="1"/>
</dbReference>
<keyword evidence="10" id="KW-0234">DNA repair</keyword>
<dbReference type="PANTHER" id="PTHR12159">
    <property type="entry name" value="G/T AND G/U MISMATCH-SPECIFIC DNA GLYCOSYLASE"/>
    <property type="match status" value="1"/>
</dbReference>
<dbReference type="SMART" id="SM00987">
    <property type="entry name" value="UreE_C"/>
    <property type="match status" value="1"/>
</dbReference>
<evidence type="ECO:0000256" key="4">
    <source>
        <dbReference type="ARBA" id="ARBA00022801"/>
    </source>
</evidence>
<dbReference type="OrthoDB" id="565731at2759"/>
<keyword evidence="6" id="KW-0156">Chromatin regulator</keyword>
<dbReference type="SUPFAM" id="SSF52141">
    <property type="entry name" value="Uracil-DNA glycosylase-like"/>
    <property type="match status" value="1"/>
</dbReference>
<dbReference type="Gene3D" id="3.40.470.10">
    <property type="entry name" value="Uracil-DNA glycosylase-like domain"/>
    <property type="match status" value="1"/>
</dbReference>
<protein>
    <recommendedName>
        <fullName evidence="16">G/T mismatch-specific thymine DNA glycosylase</fullName>
        <ecNumber evidence="15">3.2.2.29</ecNumber>
    </recommendedName>
    <alternativeName>
        <fullName evidence="17">Thymine-DNA glycosylase</fullName>
    </alternativeName>
</protein>
<accession>A0A1V9XWC4</accession>
<evidence type="ECO:0000259" key="18">
    <source>
        <dbReference type="SMART" id="SM00986"/>
    </source>
</evidence>
<dbReference type="STRING" id="418985.A0A1V9XWC4"/>
<dbReference type="PANTHER" id="PTHR12159:SF9">
    <property type="entry name" value="G_T MISMATCH-SPECIFIC THYMINE DNA GLYCOSYLASE"/>
    <property type="match status" value="1"/>
</dbReference>
<keyword evidence="5" id="KW-0832">Ubl conjugation</keyword>
<evidence type="ECO:0000256" key="16">
    <source>
        <dbReference type="ARBA" id="ARBA00071248"/>
    </source>
</evidence>
<keyword evidence="7" id="KW-0805">Transcription regulation</keyword>
<keyword evidence="20" id="KW-1185">Reference proteome</keyword>
<keyword evidence="11" id="KW-0539">Nucleus</keyword>
<evidence type="ECO:0000256" key="12">
    <source>
        <dbReference type="ARBA" id="ARBA00052915"/>
    </source>
</evidence>
<dbReference type="InterPro" id="IPR015637">
    <property type="entry name" value="MUG/TDG"/>
</dbReference>
<dbReference type="EC" id="3.2.2.29" evidence="15"/>
<evidence type="ECO:0000256" key="2">
    <source>
        <dbReference type="ARBA" id="ARBA00022499"/>
    </source>
</evidence>
<proteinExistence type="inferred from homology"/>
<dbReference type="EMBL" id="MNPL01003041">
    <property type="protein sequence ID" value="OQR77804.1"/>
    <property type="molecule type" value="Genomic_DNA"/>
</dbReference>
<dbReference type="InterPro" id="IPR036895">
    <property type="entry name" value="Uracil-DNA_glycosylase-like_sf"/>
</dbReference>
<dbReference type="GO" id="GO:0005654">
    <property type="term" value="C:nucleoplasm"/>
    <property type="evidence" value="ECO:0007669"/>
    <property type="project" value="UniProtKB-ARBA"/>
</dbReference>
<name>A0A1V9XWC4_9ACAR</name>
<comment type="similarity">
    <text evidence="13">Belongs to the uracil-DNA glycosylase (UDG) superfamily. TDG/mug family.</text>
</comment>
<evidence type="ECO:0000256" key="14">
    <source>
        <dbReference type="ARBA" id="ARBA00064519"/>
    </source>
</evidence>
<keyword evidence="4" id="KW-0378">Hydrolase</keyword>
<keyword evidence="3" id="KW-0227">DNA damage</keyword>
<evidence type="ECO:0000256" key="3">
    <source>
        <dbReference type="ARBA" id="ARBA00022763"/>
    </source>
</evidence>
<evidence type="ECO:0000256" key="1">
    <source>
        <dbReference type="ARBA" id="ARBA00004123"/>
    </source>
</evidence>
<dbReference type="Pfam" id="PF03167">
    <property type="entry name" value="UDG"/>
    <property type="match status" value="1"/>
</dbReference>
<comment type="subcellular location">
    <subcellularLocation>
        <location evidence="1">Nucleus</location>
    </subcellularLocation>
</comment>
<dbReference type="FunFam" id="3.40.470.10:FF:000002">
    <property type="entry name" value="G/T mismatch-specific thymine DNA glycosylase"/>
    <property type="match status" value="1"/>
</dbReference>
<evidence type="ECO:0000256" key="9">
    <source>
        <dbReference type="ARBA" id="ARBA00023163"/>
    </source>
</evidence>
<dbReference type="InterPro" id="IPR005122">
    <property type="entry name" value="Uracil-DNA_glycosylase-like"/>
</dbReference>
<comment type="subunit">
    <text evidence="14">Homodimer. Interacts with AICDA and GADD45A.</text>
</comment>
<evidence type="ECO:0000256" key="17">
    <source>
        <dbReference type="ARBA" id="ARBA00083221"/>
    </source>
</evidence>
<keyword evidence="2" id="KW-1017">Isopeptide bond</keyword>
<keyword evidence="9" id="KW-0804">Transcription</keyword>
<evidence type="ECO:0000256" key="6">
    <source>
        <dbReference type="ARBA" id="ARBA00022853"/>
    </source>
</evidence>
<dbReference type="GO" id="GO:0003677">
    <property type="term" value="F:DNA binding"/>
    <property type="evidence" value="ECO:0007669"/>
    <property type="project" value="UniProtKB-ARBA"/>
</dbReference>
<reference evidence="19 20" key="1">
    <citation type="journal article" date="2017" name="Gigascience">
        <title>Draft genome of the honey bee ectoparasitic mite, Tropilaelaps mercedesae, is shaped by the parasitic life history.</title>
        <authorList>
            <person name="Dong X."/>
            <person name="Armstrong S.D."/>
            <person name="Xia D."/>
            <person name="Makepeace B.L."/>
            <person name="Darby A.C."/>
            <person name="Kadowaki T."/>
        </authorList>
    </citation>
    <scope>NUCLEOTIDE SEQUENCE [LARGE SCALE GENOMIC DNA]</scope>
    <source>
        <strain evidence="19">Wuxi-XJTLU</strain>
    </source>
</reference>
<evidence type="ECO:0000313" key="19">
    <source>
        <dbReference type="EMBL" id="OQR77804.1"/>
    </source>
</evidence>
<dbReference type="GO" id="GO:0040029">
    <property type="term" value="P:epigenetic regulation of gene expression"/>
    <property type="evidence" value="ECO:0007669"/>
    <property type="project" value="UniProtKB-ARBA"/>
</dbReference>
<evidence type="ECO:0000256" key="8">
    <source>
        <dbReference type="ARBA" id="ARBA00023159"/>
    </source>
</evidence>
<evidence type="ECO:0000256" key="5">
    <source>
        <dbReference type="ARBA" id="ARBA00022843"/>
    </source>
</evidence>
<feature type="domain" description="Uracil-DNA glycosylase-like" evidence="18">
    <location>
        <begin position="51"/>
        <end position="204"/>
    </location>
</feature>
<organism evidence="19 20">
    <name type="scientific">Tropilaelaps mercedesae</name>
    <dbReference type="NCBI Taxonomy" id="418985"/>
    <lineage>
        <taxon>Eukaryota</taxon>
        <taxon>Metazoa</taxon>
        <taxon>Ecdysozoa</taxon>
        <taxon>Arthropoda</taxon>
        <taxon>Chelicerata</taxon>
        <taxon>Arachnida</taxon>
        <taxon>Acari</taxon>
        <taxon>Parasitiformes</taxon>
        <taxon>Mesostigmata</taxon>
        <taxon>Gamasina</taxon>
        <taxon>Dermanyssoidea</taxon>
        <taxon>Laelapidae</taxon>
        <taxon>Tropilaelaps</taxon>
    </lineage>
</organism>